<dbReference type="Proteomes" id="UP000220133">
    <property type="component" value="Chromosome"/>
</dbReference>
<gene>
    <name evidence="3" type="ORF">COR50_05290</name>
</gene>
<dbReference type="Gene3D" id="3.30.530.20">
    <property type="match status" value="1"/>
</dbReference>
<evidence type="ECO:0000313" key="3">
    <source>
        <dbReference type="EMBL" id="ATL46644.1"/>
    </source>
</evidence>
<dbReference type="Pfam" id="PF08327">
    <property type="entry name" value="AHSA1"/>
    <property type="match status" value="1"/>
</dbReference>
<dbReference type="InterPro" id="IPR013538">
    <property type="entry name" value="ASHA1/2-like_C"/>
</dbReference>
<organism evidence="3 4">
    <name type="scientific">Chitinophaga caeni</name>
    <dbReference type="NCBI Taxonomy" id="2029983"/>
    <lineage>
        <taxon>Bacteria</taxon>
        <taxon>Pseudomonadati</taxon>
        <taxon>Bacteroidota</taxon>
        <taxon>Chitinophagia</taxon>
        <taxon>Chitinophagales</taxon>
        <taxon>Chitinophagaceae</taxon>
        <taxon>Chitinophaga</taxon>
    </lineage>
</organism>
<dbReference type="OrthoDB" id="9800631at2"/>
<evidence type="ECO:0000313" key="4">
    <source>
        <dbReference type="Proteomes" id="UP000220133"/>
    </source>
</evidence>
<dbReference type="CDD" id="cd07814">
    <property type="entry name" value="SRPBCC_CalC_Aha1-like"/>
    <property type="match status" value="1"/>
</dbReference>
<proteinExistence type="inferred from homology"/>
<feature type="domain" description="Activator of Hsp90 ATPase homologue 1/2-like C-terminal" evidence="2">
    <location>
        <begin position="16"/>
        <end position="148"/>
    </location>
</feature>
<dbReference type="RefSeq" id="WP_098193032.1">
    <property type="nucleotide sequence ID" value="NZ_CP023777.1"/>
</dbReference>
<evidence type="ECO:0000256" key="1">
    <source>
        <dbReference type="ARBA" id="ARBA00006817"/>
    </source>
</evidence>
<dbReference type="SUPFAM" id="SSF55961">
    <property type="entry name" value="Bet v1-like"/>
    <property type="match status" value="1"/>
</dbReference>
<dbReference type="InterPro" id="IPR023393">
    <property type="entry name" value="START-like_dom_sf"/>
</dbReference>
<evidence type="ECO:0000259" key="2">
    <source>
        <dbReference type="Pfam" id="PF08327"/>
    </source>
</evidence>
<sequence>MQHYDWSQFTKRIDINASLKDIFNAWSTQAGLEKWFLRTASFLTEEGKKRGKSDHVQQGDQYKWLWYGYSDDTAENGKVLDTNQVDTIQFSFAGDCIVTVTIKKEGGTHIVELTQSEIPTTDEAKAKYHLDCMAGWTFYLANLKSILESGPDLRNKNESLKGMLNS</sequence>
<dbReference type="KEGG" id="cbae:COR50_05290"/>
<keyword evidence="4" id="KW-1185">Reference proteome</keyword>
<reference evidence="3 4" key="1">
    <citation type="submission" date="2017-10" db="EMBL/GenBank/DDBJ databases">
        <title>Paenichitinophaga pekingensis gen. nov., sp. nov., isolated from activated sludge.</title>
        <authorList>
            <person name="Jin D."/>
            <person name="Kong X."/>
            <person name="Deng Y."/>
            <person name="Bai Z."/>
        </authorList>
    </citation>
    <scope>NUCLEOTIDE SEQUENCE [LARGE SCALE GENOMIC DNA]</scope>
    <source>
        <strain evidence="3 4">13</strain>
    </source>
</reference>
<protein>
    <recommendedName>
        <fullName evidence="2">Activator of Hsp90 ATPase homologue 1/2-like C-terminal domain-containing protein</fullName>
    </recommendedName>
</protein>
<dbReference type="AlphaFoldDB" id="A0A291QS28"/>
<name>A0A291QS28_9BACT</name>
<accession>A0A291QS28</accession>
<comment type="similarity">
    <text evidence="1">Belongs to the AHA1 family.</text>
</comment>
<dbReference type="EMBL" id="CP023777">
    <property type="protein sequence ID" value="ATL46644.1"/>
    <property type="molecule type" value="Genomic_DNA"/>
</dbReference>